<dbReference type="GO" id="GO:0006400">
    <property type="term" value="P:tRNA modification"/>
    <property type="evidence" value="ECO:0007669"/>
    <property type="project" value="TreeGrafter"/>
</dbReference>
<dbReference type="Gene3D" id="1.10.20.140">
    <property type="match status" value="1"/>
</dbReference>
<evidence type="ECO:0000256" key="10">
    <source>
        <dbReference type="HAMAP-Rule" id="MF_00185"/>
    </source>
</evidence>
<organism evidence="14 15">
    <name type="scientific">Nocardioides dokdonensis FR1436</name>
    <dbReference type="NCBI Taxonomy" id="1300347"/>
    <lineage>
        <taxon>Bacteria</taxon>
        <taxon>Bacillati</taxon>
        <taxon>Actinomycetota</taxon>
        <taxon>Actinomycetes</taxon>
        <taxon>Propionibacteriales</taxon>
        <taxon>Nocardioidaceae</taxon>
        <taxon>Nocardioides</taxon>
    </lineage>
</organism>
<keyword evidence="4 10" id="KW-0808">Transferase</keyword>
<dbReference type="GO" id="GO:0005524">
    <property type="term" value="F:ATP binding"/>
    <property type="evidence" value="ECO:0007669"/>
    <property type="project" value="UniProtKB-UniRule"/>
</dbReference>
<evidence type="ECO:0000313" key="15">
    <source>
        <dbReference type="Proteomes" id="UP000077868"/>
    </source>
</evidence>
<evidence type="ECO:0000256" key="3">
    <source>
        <dbReference type="ARBA" id="ARBA00005842"/>
    </source>
</evidence>
<evidence type="ECO:0000256" key="11">
    <source>
        <dbReference type="RuleBase" id="RU003783"/>
    </source>
</evidence>
<keyword evidence="15" id="KW-1185">Reference proteome</keyword>
<evidence type="ECO:0000256" key="12">
    <source>
        <dbReference type="RuleBase" id="RU003784"/>
    </source>
</evidence>
<evidence type="ECO:0000256" key="13">
    <source>
        <dbReference type="RuleBase" id="RU003785"/>
    </source>
</evidence>
<gene>
    <name evidence="10 14" type="primary">miaA</name>
    <name evidence="14" type="ORF">I601_1894</name>
</gene>
<proteinExistence type="inferred from homology"/>
<dbReference type="InterPro" id="IPR039657">
    <property type="entry name" value="Dimethylallyltransferase"/>
</dbReference>
<feature type="site" description="Interaction with substrate tRNA" evidence="10">
    <location>
        <position position="132"/>
    </location>
</feature>
<feature type="site" description="Interaction with substrate tRNA" evidence="10">
    <location>
        <position position="111"/>
    </location>
</feature>
<dbReference type="Proteomes" id="UP000077868">
    <property type="component" value="Chromosome"/>
</dbReference>
<evidence type="ECO:0000256" key="8">
    <source>
        <dbReference type="ARBA" id="ARBA00022842"/>
    </source>
</evidence>
<dbReference type="PATRIC" id="fig|1300347.3.peg.1895"/>
<dbReference type="STRING" id="1300347.I601_1894"/>
<dbReference type="GO" id="GO:0052381">
    <property type="term" value="F:tRNA dimethylallyltransferase activity"/>
    <property type="evidence" value="ECO:0007669"/>
    <property type="project" value="UniProtKB-UniRule"/>
</dbReference>
<dbReference type="NCBIfam" id="TIGR00174">
    <property type="entry name" value="miaA"/>
    <property type="match status" value="1"/>
</dbReference>
<comment type="catalytic activity">
    <reaction evidence="9 10 11">
        <text>adenosine(37) in tRNA + dimethylallyl diphosphate = N(6)-dimethylallyladenosine(37) in tRNA + diphosphate</text>
        <dbReference type="Rhea" id="RHEA:26482"/>
        <dbReference type="Rhea" id="RHEA-COMP:10162"/>
        <dbReference type="Rhea" id="RHEA-COMP:10375"/>
        <dbReference type="ChEBI" id="CHEBI:33019"/>
        <dbReference type="ChEBI" id="CHEBI:57623"/>
        <dbReference type="ChEBI" id="CHEBI:74411"/>
        <dbReference type="ChEBI" id="CHEBI:74415"/>
        <dbReference type="EC" id="2.5.1.75"/>
    </reaction>
</comment>
<sequence>MSSLPGSPQRMVPVVVAVVGATASGKTGLSLDLAERLGGEVVNTDAMQLYRGMDVGTAKLAPAERRGVPHHLLDVLEVHEPANVADFQARARGCIAELRGRGRVPVLVGGSALYTRAVLDEFEFPGTDAEVRARLEAEAEEVGGAALFARLSAVDPDAAARMSPENTRRVIRALEVVELTGRPYSASLPRLVYTDPRTLQIGVDIDRPTLDARIEQRVEQMFADGFVAEVERLLDEGLREGRTASRAIGYREVTAYVAGELGLDEARERTAAATRRFARRQDGWFRKDPRIVWISYDDPARVDLAVAAVERVAATS</sequence>
<comment type="subunit">
    <text evidence="10">Monomer.</text>
</comment>
<keyword evidence="8 10" id="KW-0460">Magnesium</keyword>
<dbReference type="RefSeq" id="WP_068108615.1">
    <property type="nucleotide sequence ID" value="NZ_CP015079.1"/>
</dbReference>
<evidence type="ECO:0000256" key="5">
    <source>
        <dbReference type="ARBA" id="ARBA00022694"/>
    </source>
</evidence>
<protein>
    <recommendedName>
        <fullName evidence="10">tRNA dimethylallyltransferase</fullName>
        <ecNumber evidence="10">2.5.1.75</ecNumber>
    </recommendedName>
    <alternativeName>
        <fullName evidence="10">Dimethylallyl diphosphate:tRNA dimethylallyltransferase</fullName>
        <shortName evidence="10">DMAPP:tRNA dimethylallyltransferase</shortName>
        <shortName evidence="10">DMATase</shortName>
    </alternativeName>
    <alternativeName>
        <fullName evidence="10">Isopentenyl-diphosphate:tRNA isopentenyltransferase</fullName>
        <shortName evidence="10">IPP transferase</shortName>
        <shortName evidence="10">IPPT</shortName>
        <shortName evidence="10">IPTase</shortName>
    </alternativeName>
</protein>
<dbReference type="FunFam" id="1.10.20.140:FF:000001">
    <property type="entry name" value="tRNA dimethylallyltransferase"/>
    <property type="match status" value="1"/>
</dbReference>
<name>A0A1A9GJ89_9ACTN</name>
<dbReference type="KEGG" id="ndk:I601_1894"/>
<evidence type="ECO:0000256" key="4">
    <source>
        <dbReference type="ARBA" id="ARBA00022679"/>
    </source>
</evidence>
<dbReference type="SUPFAM" id="SSF52540">
    <property type="entry name" value="P-loop containing nucleoside triphosphate hydrolases"/>
    <property type="match status" value="1"/>
</dbReference>
<dbReference type="InterPro" id="IPR018022">
    <property type="entry name" value="IPT"/>
</dbReference>
<reference evidence="14 15" key="1">
    <citation type="submission" date="2016-03" db="EMBL/GenBank/DDBJ databases">
        <title>Complete genome sequence of a soil Actinobacterium, Nocardioides dokdonensis FR1436.</title>
        <authorList>
            <person name="Kwon S.-K."/>
            <person name="Kim K."/>
            <person name="Kim J.F."/>
        </authorList>
    </citation>
    <scope>NUCLEOTIDE SEQUENCE [LARGE SCALE GENOMIC DNA]</scope>
    <source>
        <strain evidence="14 15">FR1436</strain>
    </source>
</reference>
<evidence type="ECO:0000256" key="2">
    <source>
        <dbReference type="ARBA" id="ARBA00003213"/>
    </source>
</evidence>
<comment type="similarity">
    <text evidence="3 10 13">Belongs to the IPP transferase family.</text>
</comment>
<feature type="binding site" evidence="10">
    <location>
        <begin position="20"/>
        <end position="27"/>
    </location>
    <ligand>
        <name>ATP</name>
        <dbReference type="ChEBI" id="CHEBI:30616"/>
    </ligand>
</feature>
<evidence type="ECO:0000256" key="1">
    <source>
        <dbReference type="ARBA" id="ARBA00001946"/>
    </source>
</evidence>
<dbReference type="InterPro" id="IPR027417">
    <property type="entry name" value="P-loop_NTPase"/>
</dbReference>
<comment type="cofactor">
    <cofactor evidence="1 10">
        <name>Mg(2+)</name>
        <dbReference type="ChEBI" id="CHEBI:18420"/>
    </cofactor>
</comment>
<keyword evidence="6 10" id="KW-0547">Nucleotide-binding</keyword>
<evidence type="ECO:0000256" key="9">
    <source>
        <dbReference type="ARBA" id="ARBA00049563"/>
    </source>
</evidence>
<dbReference type="PANTHER" id="PTHR11088:SF60">
    <property type="entry name" value="TRNA DIMETHYLALLYLTRANSFERASE"/>
    <property type="match status" value="1"/>
</dbReference>
<dbReference type="Gene3D" id="3.40.50.300">
    <property type="entry name" value="P-loop containing nucleotide triphosphate hydrolases"/>
    <property type="match status" value="1"/>
</dbReference>
<keyword evidence="5 10" id="KW-0819">tRNA processing</keyword>
<dbReference type="HAMAP" id="MF_00185">
    <property type="entry name" value="IPP_trans"/>
    <property type="match status" value="1"/>
</dbReference>
<dbReference type="EC" id="2.5.1.75" evidence="10"/>
<dbReference type="EMBL" id="CP015079">
    <property type="protein sequence ID" value="ANH38324.1"/>
    <property type="molecule type" value="Genomic_DNA"/>
</dbReference>
<evidence type="ECO:0000256" key="6">
    <source>
        <dbReference type="ARBA" id="ARBA00022741"/>
    </source>
</evidence>
<evidence type="ECO:0000256" key="7">
    <source>
        <dbReference type="ARBA" id="ARBA00022840"/>
    </source>
</evidence>
<comment type="caution">
    <text evidence="10">Lacks conserved residue(s) required for the propagation of feature annotation.</text>
</comment>
<accession>A0A1A9GJ89</accession>
<evidence type="ECO:0000313" key="14">
    <source>
        <dbReference type="EMBL" id="ANH38324.1"/>
    </source>
</evidence>
<comment type="function">
    <text evidence="2 10 12">Catalyzes the transfer of a dimethylallyl group onto the adenine at position 37 in tRNAs that read codons beginning with uridine, leading to the formation of N6-(dimethylallyl)adenosine (i(6)A).</text>
</comment>
<dbReference type="Pfam" id="PF01715">
    <property type="entry name" value="IPPT"/>
    <property type="match status" value="1"/>
</dbReference>
<dbReference type="PANTHER" id="PTHR11088">
    <property type="entry name" value="TRNA DIMETHYLALLYLTRANSFERASE"/>
    <property type="match status" value="1"/>
</dbReference>
<dbReference type="AlphaFoldDB" id="A0A1A9GJ89"/>
<feature type="binding site" evidence="10">
    <location>
        <begin position="22"/>
        <end position="27"/>
    </location>
    <ligand>
        <name>substrate</name>
    </ligand>
</feature>
<keyword evidence="7 10" id="KW-0067">ATP-binding</keyword>